<gene>
    <name evidence="1" type="ORF">M9H77_08851</name>
</gene>
<comment type="caution">
    <text evidence="1">The sequence shown here is derived from an EMBL/GenBank/DDBJ whole genome shotgun (WGS) entry which is preliminary data.</text>
</comment>
<evidence type="ECO:0000313" key="1">
    <source>
        <dbReference type="EMBL" id="KAI5677901.1"/>
    </source>
</evidence>
<protein>
    <submittedName>
        <fullName evidence="1">Uncharacterized protein</fullName>
    </submittedName>
</protein>
<dbReference type="Proteomes" id="UP001060085">
    <property type="component" value="Linkage Group LG02"/>
</dbReference>
<name>A0ACC0BZ48_CATRO</name>
<keyword evidence="2" id="KW-1185">Reference proteome</keyword>
<accession>A0ACC0BZ48</accession>
<sequence length="607" mass="68964">MAGFLPGDPSQHGVYETGIYKTSQDKPEESGGRWYFSRKEIEENSPSRQDGIDLKKETYLRKSYCTFLQDLGMRLKVPQVTIATAIIFCHRFFLRQSHAKNDRRTIATVCMFLAGKVEETPRPLKDVILVSYEIIHKKDPAAIQRIKQKEVYEQQKELILVGERVVLATLGFDLNVHHPYKPLVEAIKKFKVAQNALAQVAWNFVNDGLRTSLCLQFKPHHIAAGAIFLAAKFLKVKLPSDGEKVWWQEFDVTPRQLEEVSNQMLELYEQNRVPPSQASEAEGSAGGSQRPPSKAPMASEDNVNSHAQGSGATSKTGVSKSASSRPITDQSYSDSHAGSARSAHDRNNDSETHSLSDQKVDEINYNHEREQFHHQGNSGEVQNTARQGSEAYGEEEQEKSGGRMELKEVGEVKDKYHGRILEHRDGAVAQSPQDFKKQLGDKVKAVREKRKKLAPEVSQKTDVMDEEEMIERQLEDEIVLENTRSDREKKQRSKSSNRPEHDNVHHGEVGDGHYQVMKGHEEDFDNVEEGEVEFDDADRGYQSPRSNNRKRKAGSPVDKTLDGKQRHDYMAGSNKHNHNDFPEDNRRVGRLGYSERDHKRHVQENHV</sequence>
<evidence type="ECO:0000313" key="2">
    <source>
        <dbReference type="Proteomes" id="UP001060085"/>
    </source>
</evidence>
<dbReference type="EMBL" id="CM044702">
    <property type="protein sequence ID" value="KAI5677901.1"/>
    <property type="molecule type" value="Genomic_DNA"/>
</dbReference>
<reference evidence="2" key="1">
    <citation type="journal article" date="2023" name="Nat. Plants">
        <title>Single-cell RNA sequencing provides a high-resolution roadmap for understanding the multicellular compartmentation of specialized metabolism.</title>
        <authorList>
            <person name="Sun S."/>
            <person name="Shen X."/>
            <person name="Li Y."/>
            <person name="Li Y."/>
            <person name="Wang S."/>
            <person name="Li R."/>
            <person name="Zhang H."/>
            <person name="Shen G."/>
            <person name="Guo B."/>
            <person name="Wei J."/>
            <person name="Xu J."/>
            <person name="St-Pierre B."/>
            <person name="Chen S."/>
            <person name="Sun C."/>
        </authorList>
    </citation>
    <scope>NUCLEOTIDE SEQUENCE [LARGE SCALE GENOMIC DNA]</scope>
</reference>
<proteinExistence type="predicted"/>
<organism evidence="1 2">
    <name type="scientific">Catharanthus roseus</name>
    <name type="common">Madagascar periwinkle</name>
    <name type="synonym">Vinca rosea</name>
    <dbReference type="NCBI Taxonomy" id="4058"/>
    <lineage>
        <taxon>Eukaryota</taxon>
        <taxon>Viridiplantae</taxon>
        <taxon>Streptophyta</taxon>
        <taxon>Embryophyta</taxon>
        <taxon>Tracheophyta</taxon>
        <taxon>Spermatophyta</taxon>
        <taxon>Magnoliopsida</taxon>
        <taxon>eudicotyledons</taxon>
        <taxon>Gunneridae</taxon>
        <taxon>Pentapetalae</taxon>
        <taxon>asterids</taxon>
        <taxon>lamiids</taxon>
        <taxon>Gentianales</taxon>
        <taxon>Apocynaceae</taxon>
        <taxon>Rauvolfioideae</taxon>
        <taxon>Vinceae</taxon>
        <taxon>Catharanthinae</taxon>
        <taxon>Catharanthus</taxon>
    </lineage>
</organism>